<accession>A0A419Q7M7</accession>
<evidence type="ECO:0000313" key="1">
    <source>
        <dbReference type="EMBL" id="KAG5454149.1"/>
    </source>
</evidence>
<keyword evidence="2" id="KW-1185">Reference proteome</keyword>
<gene>
    <name evidence="1" type="ORF">CSKR_105377</name>
</gene>
<evidence type="ECO:0000313" key="2">
    <source>
        <dbReference type="Proteomes" id="UP000286415"/>
    </source>
</evidence>
<organism evidence="1 2">
    <name type="scientific">Clonorchis sinensis</name>
    <name type="common">Chinese liver fluke</name>
    <dbReference type="NCBI Taxonomy" id="79923"/>
    <lineage>
        <taxon>Eukaryota</taxon>
        <taxon>Metazoa</taxon>
        <taxon>Spiralia</taxon>
        <taxon>Lophotrochozoa</taxon>
        <taxon>Platyhelminthes</taxon>
        <taxon>Trematoda</taxon>
        <taxon>Digenea</taxon>
        <taxon>Opisthorchiida</taxon>
        <taxon>Opisthorchiata</taxon>
        <taxon>Opisthorchiidae</taxon>
        <taxon>Clonorchis</taxon>
    </lineage>
</organism>
<reference evidence="1 2" key="1">
    <citation type="journal article" date="2018" name="Biotechnol. Adv.">
        <title>Improved genomic resources and new bioinformatic workflow for the carcinogenic parasite Clonorchis sinensis: Biotechnological implications.</title>
        <authorList>
            <person name="Wang D."/>
            <person name="Korhonen P.K."/>
            <person name="Gasser R.B."/>
            <person name="Young N.D."/>
        </authorList>
    </citation>
    <scope>NUCLEOTIDE SEQUENCE [LARGE SCALE GENOMIC DNA]</scope>
    <source>
        <strain evidence="1">Cs-k2</strain>
    </source>
</reference>
<protein>
    <submittedName>
        <fullName evidence="1">Uncharacterized protein</fullName>
    </submittedName>
</protein>
<dbReference type="EMBL" id="NIRI02000010">
    <property type="protein sequence ID" value="KAG5454149.1"/>
    <property type="molecule type" value="Genomic_DNA"/>
</dbReference>
<reference evidence="1 2" key="2">
    <citation type="journal article" date="2021" name="Genomics">
        <title>High-quality reference genome for Clonorchis sinensis.</title>
        <authorList>
            <person name="Young N.D."/>
            <person name="Stroehlein A.J."/>
            <person name="Kinkar L."/>
            <person name="Wang T."/>
            <person name="Sohn W.M."/>
            <person name="Chang B.C.H."/>
            <person name="Kaur P."/>
            <person name="Weisz D."/>
            <person name="Dudchenko O."/>
            <person name="Aiden E.L."/>
            <person name="Korhonen P.K."/>
            <person name="Gasser R.B."/>
        </authorList>
    </citation>
    <scope>NUCLEOTIDE SEQUENCE [LARGE SCALE GENOMIC DNA]</scope>
    <source>
        <strain evidence="1">Cs-k2</strain>
    </source>
</reference>
<name>A0A419Q7M7_CLOSI</name>
<dbReference type="Proteomes" id="UP000286415">
    <property type="component" value="Unassembled WGS sequence"/>
</dbReference>
<comment type="caution">
    <text evidence="1">The sequence shown here is derived from an EMBL/GenBank/DDBJ whole genome shotgun (WGS) entry which is preliminary data.</text>
</comment>
<dbReference type="AlphaFoldDB" id="A0A419Q7M7"/>
<sequence>MHFGSPLVVLIVPSIHLMAKASPSDSGTSAPRPDLFCRDFPVIAPSITITKPASKRTTATHATEPIFRLPFSAVRKLTLFCAEISQKRFDGSTLRPKDPVTGNLYLRMTRNTRTSEKAKQSRCYYCKTSSQNIQTSTVDTRPQQMVHLDYKSTNQMSK</sequence>
<dbReference type="InParanoid" id="A0A419Q7M7"/>
<proteinExistence type="predicted"/>